<reference evidence="1" key="2">
    <citation type="submission" date="2021-09" db="EMBL/GenBank/DDBJ databases">
        <authorList>
            <person name="Jia N."/>
            <person name="Wang J."/>
            <person name="Shi W."/>
            <person name="Du L."/>
            <person name="Sun Y."/>
            <person name="Zhan W."/>
            <person name="Jiang J."/>
            <person name="Wang Q."/>
            <person name="Zhang B."/>
            <person name="Ji P."/>
            <person name="Sakyi L.B."/>
            <person name="Cui X."/>
            <person name="Yuan T."/>
            <person name="Jiang B."/>
            <person name="Yang W."/>
            <person name="Lam T.T.-Y."/>
            <person name="Chang Q."/>
            <person name="Ding S."/>
            <person name="Wang X."/>
            <person name="Zhu J."/>
            <person name="Ruan X."/>
            <person name="Zhao L."/>
            <person name="Wei J."/>
            <person name="Que T."/>
            <person name="Du C."/>
            <person name="Cheng J."/>
            <person name="Dai P."/>
            <person name="Han X."/>
            <person name="Huang E."/>
            <person name="Gao Y."/>
            <person name="Liu J."/>
            <person name="Shao H."/>
            <person name="Ye R."/>
            <person name="Li L."/>
            <person name="Wei W."/>
            <person name="Wang X."/>
            <person name="Wang C."/>
            <person name="Huo Q."/>
            <person name="Li W."/>
            <person name="Guo W."/>
            <person name="Chen H."/>
            <person name="Chen S."/>
            <person name="Zhou L."/>
            <person name="Zhou L."/>
            <person name="Ni X."/>
            <person name="Tian J."/>
            <person name="Zhou Y."/>
            <person name="Sheng Y."/>
            <person name="Liu T."/>
            <person name="Pan Y."/>
            <person name="Xia L."/>
            <person name="Li J."/>
            <person name="Zhao F."/>
            <person name="Cao W."/>
        </authorList>
    </citation>
    <scope>NUCLEOTIDE SEQUENCE</scope>
    <source>
        <strain evidence="1">Rmic-2018</strain>
        <tissue evidence="1">Larvae</tissue>
    </source>
</reference>
<dbReference type="GO" id="GO:0006508">
    <property type="term" value="P:proteolysis"/>
    <property type="evidence" value="ECO:0007669"/>
    <property type="project" value="InterPro"/>
</dbReference>
<keyword evidence="2" id="KW-1185">Reference proteome</keyword>
<dbReference type="PROSITE" id="PS51885">
    <property type="entry name" value="NEPRILYSIN"/>
    <property type="match status" value="1"/>
</dbReference>
<comment type="caution">
    <text evidence="1">The sequence shown here is derived from an EMBL/GenBank/DDBJ whole genome shotgun (WGS) entry which is preliminary data.</text>
</comment>
<proteinExistence type="predicted"/>
<name>A0A9J6DN21_RHIMP</name>
<evidence type="ECO:0000313" key="2">
    <source>
        <dbReference type="Proteomes" id="UP000821866"/>
    </source>
</evidence>
<gene>
    <name evidence="1" type="ORF">HPB51_013233</name>
</gene>
<reference evidence="1" key="1">
    <citation type="journal article" date="2020" name="Cell">
        <title>Large-Scale Comparative Analyses of Tick Genomes Elucidate Their Genetic Diversity and Vector Capacities.</title>
        <authorList>
            <consortium name="Tick Genome and Microbiome Consortium (TIGMIC)"/>
            <person name="Jia N."/>
            <person name="Wang J."/>
            <person name="Shi W."/>
            <person name="Du L."/>
            <person name="Sun Y."/>
            <person name="Zhan W."/>
            <person name="Jiang J.F."/>
            <person name="Wang Q."/>
            <person name="Zhang B."/>
            <person name="Ji P."/>
            <person name="Bell-Sakyi L."/>
            <person name="Cui X.M."/>
            <person name="Yuan T.T."/>
            <person name="Jiang B.G."/>
            <person name="Yang W.F."/>
            <person name="Lam T.T."/>
            <person name="Chang Q.C."/>
            <person name="Ding S.J."/>
            <person name="Wang X.J."/>
            <person name="Zhu J.G."/>
            <person name="Ruan X.D."/>
            <person name="Zhao L."/>
            <person name="Wei J.T."/>
            <person name="Ye R.Z."/>
            <person name="Que T.C."/>
            <person name="Du C.H."/>
            <person name="Zhou Y.H."/>
            <person name="Cheng J.X."/>
            <person name="Dai P.F."/>
            <person name="Guo W.B."/>
            <person name="Han X.H."/>
            <person name="Huang E.J."/>
            <person name="Li L.F."/>
            <person name="Wei W."/>
            <person name="Gao Y.C."/>
            <person name="Liu J.Z."/>
            <person name="Shao H.Z."/>
            <person name="Wang X."/>
            <person name="Wang C.C."/>
            <person name="Yang T.C."/>
            <person name="Huo Q.B."/>
            <person name="Li W."/>
            <person name="Chen H.Y."/>
            <person name="Chen S.E."/>
            <person name="Zhou L.G."/>
            <person name="Ni X.B."/>
            <person name="Tian J.H."/>
            <person name="Sheng Y."/>
            <person name="Liu T."/>
            <person name="Pan Y.S."/>
            <person name="Xia L.Y."/>
            <person name="Li J."/>
            <person name="Zhao F."/>
            <person name="Cao W.C."/>
        </authorList>
    </citation>
    <scope>NUCLEOTIDE SEQUENCE</scope>
    <source>
        <strain evidence="1">Rmic-2018</strain>
    </source>
</reference>
<dbReference type="SUPFAM" id="SSF55486">
    <property type="entry name" value="Metalloproteases ('zincins'), catalytic domain"/>
    <property type="match status" value="1"/>
</dbReference>
<dbReference type="InterPro" id="IPR024079">
    <property type="entry name" value="MetalloPept_cat_dom_sf"/>
</dbReference>
<dbReference type="EMBL" id="JABSTU010000008">
    <property type="protein sequence ID" value="KAH8023395.1"/>
    <property type="molecule type" value="Genomic_DNA"/>
</dbReference>
<protein>
    <submittedName>
        <fullName evidence="1">Uncharacterized protein</fullName>
    </submittedName>
</protein>
<dbReference type="InterPro" id="IPR000718">
    <property type="entry name" value="Peptidase_M13"/>
</dbReference>
<dbReference type="AlphaFoldDB" id="A0A9J6DN21"/>
<sequence>MVHTYVSWCTVQIAVLFTNSDLIVDYYGNRETAILRHGVFCLGRVYDVLGDSSFFKFVGIALGETSRADVRTILLSVRHAYRRRIETWSFYNAERTVISNWTSLDTVMAAVISEEHMNVPWSETIPDMTNSFIRNWLRMQKSPKRHGLGRTVIDSMNMHVTVSKVRDFVLLPLAFSLPVYDEQLPVAVKYAGLGAQVAKAIGELALKRYSDSDAILEAMACIAEAPFSQRENAANVFNDVLSIKGLLAALRNSSDETARLVSFENHSAVQLLLMAWCFLKCESKSSLFRPVCDAPLQHISDFSREFRCKLGSSLNPHQKCSALNAL</sequence>
<accession>A0A9J6DN21</accession>
<organism evidence="1 2">
    <name type="scientific">Rhipicephalus microplus</name>
    <name type="common">Cattle tick</name>
    <name type="synonym">Boophilus microplus</name>
    <dbReference type="NCBI Taxonomy" id="6941"/>
    <lineage>
        <taxon>Eukaryota</taxon>
        <taxon>Metazoa</taxon>
        <taxon>Ecdysozoa</taxon>
        <taxon>Arthropoda</taxon>
        <taxon>Chelicerata</taxon>
        <taxon>Arachnida</taxon>
        <taxon>Acari</taxon>
        <taxon>Parasitiformes</taxon>
        <taxon>Ixodida</taxon>
        <taxon>Ixodoidea</taxon>
        <taxon>Ixodidae</taxon>
        <taxon>Rhipicephalinae</taxon>
        <taxon>Rhipicephalus</taxon>
        <taxon>Boophilus</taxon>
    </lineage>
</organism>
<dbReference type="Proteomes" id="UP000821866">
    <property type="component" value="Chromosome 6"/>
</dbReference>
<dbReference type="GO" id="GO:0004222">
    <property type="term" value="F:metalloendopeptidase activity"/>
    <property type="evidence" value="ECO:0007669"/>
    <property type="project" value="InterPro"/>
</dbReference>
<dbReference type="Gene3D" id="3.40.390.10">
    <property type="entry name" value="Collagenase (Catalytic Domain)"/>
    <property type="match status" value="1"/>
</dbReference>
<evidence type="ECO:0000313" key="1">
    <source>
        <dbReference type="EMBL" id="KAH8023395.1"/>
    </source>
</evidence>